<dbReference type="AlphaFoldDB" id="A0A931MX91"/>
<feature type="transmembrane region" description="Helical" evidence="1">
    <location>
        <begin position="6"/>
        <end position="29"/>
    </location>
</feature>
<feature type="transmembrane region" description="Helical" evidence="1">
    <location>
        <begin position="188"/>
        <end position="207"/>
    </location>
</feature>
<keyword evidence="1" id="KW-0472">Membrane</keyword>
<feature type="transmembrane region" description="Helical" evidence="1">
    <location>
        <begin position="41"/>
        <end position="63"/>
    </location>
</feature>
<evidence type="ECO:0000313" key="2">
    <source>
        <dbReference type="EMBL" id="MBH0238643.1"/>
    </source>
</evidence>
<dbReference type="InterPro" id="IPR007272">
    <property type="entry name" value="Sulf_transp_TsuA/YedE"/>
</dbReference>
<evidence type="ECO:0000313" key="3">
    <source>
        <dbReference type="Proteomes" id="UP000631694"/>
    </source>
</evidence>
<feature type="transmembrane region" description="Helical" evidence="1">
    <location>
        <begin position="265"/>
        <end position="283"/>
    </location>
</feature>
<reference evidence="2" key="1">
    <citation type="submission" date="2020-12" db="EMBL/GenBank/DDBJ databases">
        <title>Methylobrevis albus sp. nov., isolated from fresh water lack sediment.</title>
        <authorList>
            <person name="Zou Q."/>
        </authorList>
    </citation>
    <scope>NUCLEOTIDE SEQUENCE</scope>
    <source>
        <strain evidence="2">L22</strain>
    </source>
</reference>
<dbReference type="Proteomes" id="UP000631694">
    <property type="component" value="Unassembled WGS sequence"/>
</dbReference>
<keyword evidence="1" id="KW-0812">Transmembrane</keyword>
<comment type="caution">
    <text evidence="2">The sequence shown here is derived from an EMBL/GenBank/DDBJ whole genome shotgun (WGS) entry which is preliminary data.</text>
</comment>
<protein>
    <submittedName>
        <fullName evidence="2">YeeE/YedE family protein</fullName>
    </submittedName>
</protein>
<feature type="transmembrane region" description="Helical" evidence="1">
    <location>
        <begin position="147"/>
        <end position="167"/>
    </location>
</feature>
<feature type="transmembrane region" description="Helical" evidence="1">
    <location>
        <begin position="236"/>
        <end position="253"/>
    </location>
</feature>
<proteinExistence type="predicted"/>
<dbReference type="Pfam" id="PF04143">
    <property type="entry name" value="Sulf_transp"/>
    <property type="match status" value="1"/>
</dbReference>
<dbReference type="RefSeq" id="WP_197311699.1">
    <property type="nucleotide sequence ID" value="NZ_JADZLT010000050.1"/>
</dbReference>
<keyword evidence="3" id="KW-1185">Reference proteome</keyword>
<accession>A0A931MX91</accession>
<feature type="transmembrane region" description="Helical" evidence="1">
    <location>
        <begin position="303"/>
        <end position="324"/>
    </location>
</feature>
<sequence length="357" mass="36360">MSPILSLAVSFALAAVLGFAAHRASICTVRAVSELMSARTAYMLASVVKSALWVLVVAVPVLALTGGAGPPGWALTGWALLGGLLFGLGAGLNGACAYSTMARLVDGEAGMLLTILGFALGALLFLPLTAAGLAVPPKPAPGGLGHVVGLAAVLVPLLGLLAILELARLWRGRPRGHGIMGLVCARQYRMSTAAMLIGLAGGAVLVLQGPWGYTGTLAQGAEALAGARPPPGLERWLLIGAIFAGMALSTFQRGSFRPDLKPRALWLRHLAGGTAMGVGTALAPGGNDALVLYGMPGLSPHALPAYLGLLAGAAIGLLLVRHLLGIEMRVACRNDLFLTEHAPRPEISAHPVGPPAR</sequence>
<gene>
    <name evidence="2" type="ORF">I5731_12475</name>
</gene>
<dbReference type="EMBL" id="JADZLT010000050">
    <property type="protein sequence ID" value="MBH0238643.1"/>
    <property type="molecule type" value="Genomic_DNA"/>
</dbReference>
<feature type="transmembrane region" description="Helical" evidence="1">
    <location>
        <begin position="75"/>
        <end position="98"/>
    </location>
</feature>
<keyword evidence="1" id="KW-1133">Transmembrane helix</keyword>
<evidence type="ECO:0000256" key="1">
    <source>
        <dbReference type="SAM" id="Phobius"/>
    </source>
</evidence>
<organism evidence="2 3">
    <name type="scientific">Methylobrevis albus</name>
    <dbReference type="NCBI Taxonomy" id="2793297"/>
    <lineage>
        <taxon>Bacteria</taxon>
        <taxon>Pseudomonadati</taxon>
        <taxon>Pseudomonadota</taxon>
        <taxon>Alphaproteobacteria</taxon>
        <taxon>Hyphomicrobiales</taxon>
        <taxon>Pleomorphomonadaceae</taxon>
        <taxon>Methylobrevis</taxon>
    </lineage>
</organism>
<name>A0A931MX91_9HYPH</name>
<feature type="transmembrane region" description="Helical" evidence="1">
    <location>
        <begin position="110"/>
        <end position="135"/>
    </location>
</feature>